<dbReference type="OrthoDB" id="378654at2"/>
<dbReference type="Proteomes" id="UP000298438">
    <property type="component" value="Unassembled WGS sequence"/>
</dbReference>
<evidence type="ECO:0000313" key="2">
    <source>
        <dbReference type="Proteomes" id="UP000298438"/>
    </source>
</evidence>
<accession>A0A4Y9SF93</accession>
<dbReference type="AlphaFoldDB" id="A0A4Y9SF93"/>
<dbReference type="RefSeq" id="WP_135206822.1">
    <property type="nucleotide sequence ID" value="NZ_SPVF01000117.1"/>
</dbReference>
<dbReference type="Pfam" id="PF08907">
    <property type="entry name" value="DUF1853"/>
    <property type="match status" value="1"/>
</dbReference>
<protein>
    <submittedName>
        <fullName evidence="1">DUF1853 family protein</fullName>
    </submittedName>
</protein>
<proteinExistence type="predicted"/>
<dbReference type="InterPro" id="IPR015003">
    <property type="entry name" value="DUF1853"/>
</dbReference>
<name>A0A4Y9SF93_9BURK</name>
<sequence>MRDEADSYQASFTRRFSGLTNPHVRALAWLLDSPDLLDPLHPHWQGRIATLPALDESATKWLHILDRDPAPLEEALGDRVYTRLGLYAEKLMAFYFRTRGELIAHGLQVRAERNATIGEFDFLLDAGGGAARHIEFATKFYLLEGVAPDALETLVGPNLADSLGQKMRKITSKQLELSHHPAAQAVLPRPVVQAQALVKGWLFYPRGTVSGVEGLTPNHCRGTWCAADELDHLSGDHFVHLPRLQWLAPYRTVDNNEVLDRATLAQAVDAHFSGPPALPMLVASMRHEHGAWHECARAFIVPLDWRTRAANRRVG</sequence>
<comment type="caution">
    <text evidence="1">The sequence shown here is derived from an EMBL/GenBank/DDBJ whole genome shotgun (WGS) entry which is preliminary data.</text>
</comment>
<gene>
    <name evidence="1" type="ORF">E4L96_08690</name>
</gene>
<organism evidence="1 2">
    <name type="scientific">Zemynaea arenosa</name>
    <dbReference type="NCBI Taxonomy" id="2561931"/>
    <lineage>
        <taxon>Bacteria</taxon>
        <taxon>Pseudomonadati</taxon>
        <taxon>Pseudomonadota</taxon>
        <taxon>Betaproteobacteria</taxon>
        <taxon>Burkholderiales</taxon>
        <taxon>Oxalobacteraceae</taxon>
        <taxon>Telluria group</taxon>
        <taxon>Zemynaea</taxon>
    </lineage>
</organism>
<dbReference type="EMBL" id="SPVF01000117">
    <property type="protein sequence ID" value="TFW21557.1"/>
    <property type="molecule type" value="Genomic_DNA"/>
</dbReference>
<reference evidence="1 2" key="1">
    <citation type="submission" date="2019-03" db="EMBL/GenBank/DDBJ databases">
        <title>Draft Genome Sequence of Massilia arenosa sp. nov., a Novel Massilia Species Isolated from a Sandy-loam Maize Soil.</title>
        <authorList>
            <person name="Raths R."/>
            <person name="Peta V."/>
            <person name="Bucking H."/>
        </authorList>
    </citation>
    <scope>NUCLEOTIDE SEQUENCE [LARGE SCALE GENOMIC DNA]</scope>
    <source>
        <strain evidence="1 2">MC02</strain>
    </source>
</reference>
<evidence type="ECO:0000313" key="1">
    <source>
        <dbReference type="EMBL" id="TFW21557.1"/>
    </source>
</evidence>
<keyword evidence="2" id="KW-1185">Reference proteome</keyword>